<proteinExistence type="predicted"/>
<dbReference type="Proteomes" id="UP000031549">
    <property type="component" value="Unassembled WGS sequence"/>
</dbReference>
<sequence>MSAAGIHLFLWSDRITSFLISYGWCVCLELLVADTETIGYSDIPLPVTI</sequence>
<evidence type="ECO:0000313" key="1">
    <source>
        <dbReference type="EMBL" id="NEU74979.1"/>
    </source>
</evidence>
<reference evidence="1 2" key="1">
    <citation type="journal article" date="2015" name="Genome Announc.">
        <title>Draft Genome Sequence of Cyanobacterium Hassallia byssoidea Strain VB512170, Isolated from Monuments in India.</title>
        <authorList>
            <person name="Singh D."/>
            <person name="Chandrababunaidu M.M."/>
            <person name="Panda A."/>
            <person name="Sen D."/>
            <person name="Bhattacharyya S."/>
            <person name="Adhikary S.P."/>
            <person name="Tripathy S."/>
        </authorList>
    </citation>
    <scope>NUCLEOTIDE SEQUENCE [LARGE SCALE GENOMIC DNA]</scope>
    <source>
        <strain evidence="1 2">VB512170</strain>
    </source>
</reference>
<protein>
    <submittedName>
        <fullName evidence="1">Uncharacterized protein</fullName>
    </submittedName>
</protein>
<evidence type="ECO:0000313" key="2">
    <source>
        <dbReference type="Proteomes" id="UP000031549"/>
    </source>
</evidence>
<dbReference type="EMBL" id="JTCM02000055">
    <property type="protein sequence ID" value="NEU74979.1"/>
    <property type="molecule type" value="Genomic_DNA"/>
</dbReference>
<comment type="caution">
    <text evidence="1">The sequence shown here is derived from an EMBL/GenBank/DDBJ whole genome shotgun (WGS) entry which is preliminary data.</text>
</comment>
<dbReference type="RefSeq" id="WP_163519061.1">
    <property type="nucleotide sequence ID" value="NZ_JTCM02000055.1"/>
</dbReference>
<gene>
    <name evidence="1" type="ORF">PI95_021085</name>
</gene>
<keyword evidence="2" id="KW-1185">Reference proteome</keyword>
<name>A0A846HDW0_9CYAN</name>
<dbReference type="AlphaFoldDB" id="A0A846HDW0"/>
<organism evidence="1 2">
    <name type="scientific">Hassallia byssoidea VB512170</name>
    <dbReference type="NCBI Taxonomy" id="1304833"/>
    <lineage>
        <taxon>Bacteria</taxon>
        <taxon>Bacillati</taxon>
        <taxon>Cyanobacteriota</taxon>
        <taxon>Cyanophyceae</taxon>
        <taxon>Nostocales</taxon>
        <taxon>Tolypothrichaceae</taxon>
        <taxon>Hassallia</taxon>
    </lineage>
</organism>
<accession>A0A846HDW0</accession>